<evidence type="ECO:0000313" key="13">
    <source>
        <dbReference type="EMBL" id="KFO35428.1"/>
    </source>
</evidence>
<dbReference type="InterPro" id="IPR001356">
    <property type="entry name" value="HD"/>
</dbReference>
<dbReference type="InterPro" id="IPR015943">
    <property type="entry name" value="WD40/YVTN_repeat-like_dom_sf"/>
</dbReference>
<evidence type="ECO:0000256" key="6">
    <source>
        <dbReference type="ARBA" id="ARBA00055081"/>
    </source>
</evidence>
<feature type="DNA-binding region" description="Homeobox" evidence="9">
    <location>
        <begin position="104"/>
        <end position="150"/>
    </location>
</feature>
<dbReference type="Pfam" id="PF25178">
    <property type="entry name" value="Beta-prop_WDR41"/>
    <property type="match status" value="1"/>
</dbReference>
<keyword evidence="9" id="KW-0238">DNA-binding</keyword>
<dbReference type="FunFam" id="2.130.10.10:FF:000564">
    <property type="entry name" value="WD repeat domain 41"/>
    <property type="match status" value="1"/>
</dbReference>
<dbReference type="PROSITE" id="PS00678">
    <property type="entry name" value="WD_REPEATS_1"/>
    <property type="match status" value="1"/>
</dbReference>
<feature type="repeat" description="WD" evidence="10">
    <location>
        <begin position="449"/>
        <end position="489"/>
    </location>
</feature>
<keyword evidence="4" id="KW-0677">Repeat</keyword>
<dbReference type="InterPro" id="IPR019775">
    <property type="entry name" value="WD40_repeat_CS"/>
</dbReference>
<dbReference type="GO" id="GO:0010506">
    <property type="term" value="P:regulation of autophagy"/>
    <property type="evidence" value="ECO:0007669"/>
    <property type="project" value="InterPro"/>
</dbReference>
<dbReference type="eggNOG" id="ENOG502QURA">
    <property type="taxonomic scope" value="Eukaryota"/>
</dbReference>
<dbReference type="EMBL" id="KN121800">
    <property type="protein sequence ID" value="KFO35428.1"/>
    <property type="molecule type" value="Genomic_DNA"/>
</dbReference>
<evidence type="ECO:0000256" key="11">
    <source>
        <dbReference type="SAM" id="MobiDB-lite"/>
    </source>
</evidence>
<evidence type="ECO:0000256" key="8">
    <source>
        <dbReference type="ARBA" id="ARBA00070592"/>
    </source>
</evidence>
<feature type="region of interest" description="Disordered" evidence="11">
    <location>
        <begin position="32"/>
        <end position="112"/>
    </location>
</feature>
<dbReference type="PROSITE" id="PS50294">
    <property type="entry name" value="WD_REPEATS_REGION"/>
    <property type="match status" value="1"/>
</dbReference>
<dbReference type="InterPro" id="IPR009057">
    <property type="entry name" value="Homeodomain-like_sf"/>
</dbReference>
<reference evidence="13 14" key="1">
    <citation type="submission" date="2013-11" db="EMBL/GenBank/DDBJ databases">
        <title>The Damaraland mole rat (Fukomys damarensis) genome and evolution of African mole rats.</title>
        <authorList>
            <person name="Gladyshev V.N."/>
            <person name="Fang X."/>
        </authorList>
    </citation>
    <scope>NUCLEOTIDE SEQUENCE [LARGE SCALE GENOMIC DNA]</scope>
    <source>
        <tissue evidence="13">Liver</tissue>
    </source>
</reference>
<comment type="function">
    <text evidence="6">Non-catalytic component of the C9orf72-SMCR8 complex, a complex that has guanine nucleotide exchange factor (GEF) activity and regulates autophagy. The C9orf72-SMCR8 complex promotes the exchange of GDP to GTP, converting inactive GDP-bound RAB8A and RAB39B into their active GTP-bound form, thereby promoting autophagosome maturation. As part of the C9orf72-SMCR8 complex, stimulates RAB8A and RAB11A GTPase activity in vitro, however WDR42 is shown not be an essential complex component for this function. The C9orf72-SMCR8 complex also acts as a negative regulator of autophagy initiation by interacting with the ULK1/ATG1 kinase complex and inhibiting its protein kinase activity.</text>
</comment>
<evidence type="ECO:0000256" key="5">
    <source>
        <dbReference type="ARBA" id="ARBA00023006"/>
    </source>
</evidence>
<dbReference type="InterPro" id="IPR040102">
    <property type="entry name" value="WDR41"/>
</dbReference>
<dbReference type="Gene3D" id="2.130.10.10">
    <property type="entry name" value="YVTN repeat-like/Quinoprotein amine dehydrogenase"/>
    <property type="match status" value="2"/>
</dbReference>
<accession>A0A091DY73</accession>
<dbReference type="Gene3D" id="1.10.10.60">
    <property type="entry name" value="Homeodomain-like"/>
    <property type="match status" value="1"/>
</dbReference>
<evidence type="ECO:0000256" key="3">
    <source>
        <dbReference type="ARBA" id="ARBA00022574"/>
    </source>
</evidence>
<dbReference type="Proteomes" id="UP000028990">
    <property type="component" value="Unassembled WGS sequence"/>
</dbReference>
<name>A0A091DY73_FUKDA</name>
<comment type="subcellular location">
    <subcellularLocation>
        <location evidence="1">Cytoplasm</location>
    </subcellularLocation>
    <subcellularLocation>
        <location evidence="9">Nucleus</location>
    </subcellularLocation>
</comment>
<proteinExistence type="predicted"/>
<keyword evidence="9" id="KW-0371">Homeobox</keyword>
<dbReference type="PANTHER" id="PTHR22805">
    <property type="entry name" value="WDR41-RELATED"/>
    <property type="match status" value="1"/>
</dbReference>
<feature type="repeat" description="WD" evidence="10">
    <location>
        <begin position="185"/>
        <end position="211"/>
    </location>
</feature>
<dbReference type="PROSITE" id="PS50082">
    <property type="entry name" value="WD_REPEATS_2"/>
    <property type="match status" value="2"/>
</dbReference>
<keyword evidence="2" id="KW-0963">Cytoplasm</keyword>
<dbReference type="InterPro" id="IPR001680">
    <property type="entry name" value="WD40_rpt"/>
</dbReference>
<organism evidence="13 14">
    <name type="scientific">Fukomys damarensis</name>
    <name type="common">Damaraland mole rat</name>
    <name type="synonym">Cryptomys damarensis</name>
    <dbReference type="NCBI Taxonomy" id="885580"/>
    <lineage>
        <taxon>Eukaryota</taxon>
        <taxon>Metazoa</taxon>
        <taxon>Chordata</taxon>
        <taxon>Craniata</taxon>
        <taxon>Vertebrata</taxon>
        <taxon>Euteleostomi</taxon>
        <taxon>Mammalia</taxon>
        <taxon>Eutheria</taxon>
        <taxon>Euarchontoglires</taxon>
        <taxon>Glires</taxon>
        <taxon>Rodentia</taxon>
        <taxon>Hystricomorpha</taxon>
        <taxon>Bathyergidae</taxon>
        <taxon>Fukomys</taxon>
    </lineage>
</organism>
<dbReference type="SMART" id="SM00320">
    <property type="entry name" value="WD40"/>
    <property type="match status" value="6"/>
</dbReference>
<evidence type="ECO:0000256" key="10">
    <source>
        <dbReference type="PROSITE-ProRule" id="PRU00221"/>
    </source>
</evidence>
<gene>
    <name evidence="13" type="ORF">H920_03161</name>
</gene>
<feature type="compositionally biased region" description="Low complexity" evidence="11">
    <location>
        <begin position="90"/>
        <end position="102"/>
    </location>
</feature>
<keyword evidence="9" id="KW-0539">Nucleus</keyword>
<feature type="compositionally biased region" description="Gly residues" evidence="11">
    <location>
        <begin position="32"/>
        <end position="42"/>
    </location>
</feature>
<dbReference type="InterPro" id="IPR036322">
    <property type="entry name" value="WD40_repeat_dom_sf"/>
</dbReference>
<dbReference type="PROSITE" id="PS50071">
    <property type="entry name" value="HOMEOBOX_2"/>
    <property type="match status" value="1"/>
</dbReference>
<evidence type="ECO:0000256" key="9">
    <source>
        <dbReference type="PROSITE-ProRule" id="PRU00108"/>
    </source>
</evidence>
<feature type="domain" description="Homeobox" evidence="12">
    <location>
        <begin position="102"/>
        <end position="149"/>
    </location>
</feature>
<evidence type="ECO:0000313" key="14">
    <source>
        <dbReference type="Proteomes" id="UP000028990"/>
    </source>
</evidence>
<dbReference type="GO" id="GO:0005765">
    <property type="term" value="C:lysosomal membrane"/>
    <property type="evidence" value="ECO:0007669"/>
    <property type="project" value="TreeGrafter"/>
</dbReference>
<dbReference type="AlphaFoldDB" id="A0A091DY73"/>
<dbReference type="PANTHER" id="PTHR22805:SF2">
    <property type="entry name" value="WD REPEAT-CONTAINING PROTEIN 41"/>
    <property type="match status" value="1"/>
</dbReference>
<keyword evidence="3 10" id="KW-0853">WD repeat</keyword>
<dbReference type="SUPFAM" id="SSF46689">
    <property type="entry name" value="Homeodomain-like"/>
    <property type="match status" value="1"/>
</dbReference>
<keyword evidence="14" id="KW-1185">Reference proteome</keyword>
<dbReference type="SMART" id="SM00389">
    <property type="entry name" value="HOX"/>
    <property type="match status" value="1"/>
</dbReference>
<dbReference type="GO" id="GO:0006914">
    <property type="term" value="P:autophagy"/>
    <property type="evidence" value="ECO:0007669"/>
    <property type="project" value="UniProtKB-KW"/>
</dbReference>
<evidence type="ECO:0000259" key="12">
    <source>
        <dbReference type="PROSITE" id="PS50071"/>
    </source>
</evidence>
<dbReference type="GO" id="GO:0005634">
    <property type="term" value="C:nucleus"/>
    <property type="evidence" value="ECO:0007669"/>
    <property type="project" value="UniProtKB-SubCell"/>
</dbReference>
<evidence type="ECO:0000256" key="7">
    <source>
        <dbReference type="ARBA" id="ARBA00065808"/>
    </source>
</evidence>
<evidence type="ECO:0000256" key="1">
    <source>
        <dbReference type="ARBA" id="ARBA00004496"/>
    </source>
</evidence>
<evidence type="ECO:0000256" key="2">
    <source>
        <dbReference type="ARBA" id="ARBA00022490"/>
    </source>
</evidence>
<comment type="subunit">
    <text evidence="7">Component of the C9orf72-SMCR8 complex, at least composed of C9orf72, SMCR8 and WDR41. The complex is formed of two protomers, each individually consisting of one molecule each of C9orf72, SMCR8 and WDR41. The protomers homodimerize via an interaction between C9orf72 (via C-terminus) and SMCR8 (via N-terminus). Within each protomer SMCR8 (via DENN domain) acts as a bridging protein between WDR41 (via C-terminus and N-terminus) and C9orf72 (via C-terminus). The C9orf72-SMCR8 complex associates with the ULK1/ATG1 kinase complex.</text>
</comment>
<protein>
    <recommendedName>
        <fullName evidence="8">WD repeat-containing protein 41</fullName>
    </recommendedName>
</protein>
<dbReference type="CDD" id="cd00086">
    <property type="entry name" value="homeodomain"/>
    <property type="match status" value="1"/>
</dbReference>
<dbReference type="SUPFAM" id="SSF50978">
    <property type="entry name" value="WD40 repeat-like"/>
    <property type="match status" value="1"/>
</dbReference>
<keyword evidence="5" id="KW-0072">Autophagy</keyword>
<dbReference type="STRING" id="885580.ENSFDAP00000010780"/>
<sequence>MLSHADLLDARLGMKDAAELLGHREAVKCRLGVGGSDPGGHPGDLAPNSDPVEGATLLPGEDITTVGSTPASLAVSAKDPDKQPGPQGGPNPSQAGQQQGQQKQKRHRTRFTPAQLNELERSFAKTHYPDIFMREELALRIGLTESRVQKSPLQTIGEEQSRNPYTELLVLKAHHDIVRFLVQLDGYRFASAGDDGIVIVWNAQTGEKLLELSGHSQKITAIIVFPSSESCEEKNQLILTASADRTVWDCDSGRQVQRVSCFQSTVKCLTVLQSLEVWLSGGNDLCVWNRKLDLLCKTSHISDTGISALVEIPNNSVAAAVGKELIIFRLAAPTEGSLQWDITEVKRLLDHQDNILSLVNVNDVSFVTGSHVGELIIWDVLDWTMEAYERNFWDPSPQLDAQQEIKLCQKPNDVSIHHFTCDEENVFAAVGRGLYVYNLQMKRVIACQKTAHDSNVLHITKLPNRQLISCSEDGSVRIWELREKQQLAAEPVPTGFFNMWGFGRVNKQASQPVKKQQENATSSSLELIGDLIGHSSSVEMFLYFEDHGLVTCSADHLIILWKNGERESGLRSLKLFQKLEENGDLYHVA</sequence>
<evidence type="ECO:0000256" key="4">
    <source>
        <dbReference type="ARBA" id="ARBA00022737"/>
    </source>
</evidence>
<dbReference type="GO" id="GO:0003677">
    <property type="term" value="F:DNA binding"/>
    <property type="evidence" value="ECO:0007669"/>
    <property type="project" value="UniProtKB-UniRule"/>
</dbReference>